<comment type="caution">
    <text evidence="7">The sequence shown here is derived from an EMBL/GenBank/DDBJ whole genome shotgun (WGS) entry which is preliminary data.</text>
</comment>
<proteinExistence type="predicted"/>
<sequence>MSSQEPYSSSISVIQQSPSTSPVYSQLSSSLSSLIQPHSRTSSLPVPPSPQQIEQLTLPSNALAFSKKPSRYSSLSYTNSTEYSSDRKNSVGSLQCTCLEKVHPHHSCPNSNQYDYWPPPPEYSSENKGRVHNEDSDRAETVLSLNDDEQVERKMDEYEKMEAQIRMAFVRKVYSLLCSQLAVTTAMCALFMIHDATRQFVVRSNCLFFVSWFIAFVTLLLLLWKRKSHPLNLLLHIIFTLAISYGIATIVATYEAKIVVQTFLITIGVFAALVLFTLQSRINFSSWAPFLYAGLWVVILSGIIGWLLPFDRAYHVAISVLTACIFCGYILYDTYMLFTKLSPEEYIIAAIDLYLDVINLFIALLVLLGGMDTK</sequence>
<name>A0A9N9CIV2_9GLOM</name>
<dbReference type="Proteomes" id="UP000789739">
    <property type="component" value="Unassembled WGS sequence"/>
</dbReference>
<keyword evidence="2 6" id="KW-0812">Transmembrane</keyword>
<dbReference type="PANTHER" id="PTHR23291">
    <property type="entry name" value="BAX INHIBITOR-RELATED"/>
    <property type="match status" value="1"/>
</dbReference>
<reference evidence="7" key="1">
    <citation type="submission" date="2021-06" db="EMBL/GenBank/DDBJ databases">
        <authorList>
            <person name="Kallberg Y."/>
            <person name="Tangrot J."/>
            <person name="Rosling A."/>
        </authorList>
    </citation>
    <scope>NUCLEOTIDE SEQUENCE</scope>
    <source>
        <strain evidence="7">BR232B</strain>
    </source>
</reference>
<feature type="transmembrane region" description="Helical" evidence="6">
    <location>
        <begin position="290"/>
        <end position="308"/>
    </location>
</feature>
<dbReference type="Pfam" id="PF01027">
    <property type="entry name" value="Bax1-I"/>
    <property type="match status" value="1"/>
</dbReference>
<feature type="transmembrane region" description="Helical" evidence="6">
    <location>
        <begin position="353"/>
        <end position="371"/>
    </location>
</feature>
<evidence type="ECO:0000256" key="2">
    <source>
        <dbReference type="ARBA" id="ARBA00022692"/>
    </source>
</evidence>
<evidence type="ECO:0000256" key="5">
    <source>
        <dbReference type="SAM" id="MobiDB-lite"/>
    </source>
</evidence>
<feature type="transmembrane region" description="Helical" evidence="6">
    <location>
        <begin position="258"/>
        <end position="278"/>
    </location>
</feature>
<evidence type="ECO:0000313" key="7">
    <source>
        <dbReference type="EMBL" id="CAG8603400.1"/>
    </source>
</evidence>
<evidence type="ECO:0000313" key="8">
    <source>
        <dbReference type="Proteomes" id="UP000789739"/>
    </source>
</evidence>
<keyword evidence="3 6" id="KW-1133">Transmembrane helix</keyword>
<accession>A0A9N9CIV2</accession>
<organism evidence="7 8">
    <name type="scientific">Paraglomus brasilianum</name>
    <dbReference type="NCBI Taxonomy" id="144538"/>
    <lineage>
        <taxon>Eukaryota</taxon>
        <taxon>Fungi</taxon>
        <taxon>Fungi incertae sedis</taxon>
        <taxon>Mucoromycota</taxon>
        <taxon>Glomeromycotina</taxon>
        <taxon>Glomeromycetes</taxon>
        <taxon>Paraglomerales</taxon>
        <taxon>Paraglomeraceae</taxon>
        <taxon>Paraglomus</taxon>
    </lineage>
</organism>
<dbReference type="PANTHER" id="PTHR23291:SF50">
    <property type="entry name" value="PROTEIN LIFEGUARD 4"/>
    <property type="match status" value="1"/>
</dbReference>
<evidence type="ECO:0000256" key="1">
    <source>
        <dbReference type="ARBA" id="ARBA00004141"/>
    </source>
</evidence>
<feature type="transmembrane region" description="Helical" evidence="6">
    <location>
        <begin position="231"/>
        <end position="252"/>
    </location>
</feature>
<comment type="subcellular location">
    <subcellularLocation>
        <location evidence="1">Membrane</location>
        <topology evidence="1">Multi-pass membrane protein</topology>
    </subcellularLocation>
</comment>
<dbReference type="AlphaFoldDB" id="A0A9N9CIV2"/>
<evidence type="ECO:0000256" key="6">
    <source>
        <dbReference type="SAM" id="Phobius"/>
    </source>
</evidence>
<feature type="compositionally biased region" description="Low complexity" evidence="5">
    <location>
        <begin position="8"/>
        <end position="39"/>
    </location>
</feature>
<dbReference type="EMBL" id="CAJVPI010001254">
    <property type="protein sequence ID" value="CAG8603400.1"/>
    <property type="molecule type" value="Genomic_DNA"/>
</dbReference>
<evidence type="ECO:0000256" key="4">
    <source>
        <dbReference type="ARBA" id="ARBA00023136"/>
    </source>
</evidence>
<feature type="transmembrane region" description="Helical" evidence="6">
    <location>
        <begin position="173"/>
        <end position="194"/>
    </location>
</feature>
<feature type="region of interest" description="Disordered" evidence="5">
    <location>
        <begin position="117"/>
        <end position="139"/>
    </location>
</feature>
<feature type="transmembrane region" description="Helical" evidence="6">
    <location>
        <begin position="200"/>
        <end position="224"/>
    </location>
</feature>
<keyword evidence="4 6" id="KW-0472">Membrane</keyword>
<feature type="transmembrane region" description="Helical" evidence="6">
    <location>
        <begin position="314"/>
        <end position="332"/>
    </location>
</feature>
<protein>
    <submittedName>
        <fullName evidence="7">6300_t:CDS:1</fullName>
    </submittedName>
</protein>
<evidence type="ECO:0000256" key="3">
    <source>
        <dbReference type="ARBA" id="ARBA00022989"/>
    </source>
</evidence>
<keyword evidence="8" id="KW-1185">Reference proteome</keyword>
<dbReference type="OrthoDB" id="7933078at2759"/>
<feature type="region of interest" description="Disordered" evidence="5">
    <location>
        <begin position="1"/>
        <end position="52"/>
    </location>
</feature>
<dbReference type="InterPro" id="IPR006214">
    <property type="entry name" value="Bax_inhibitor_1-related"/>
</dbReference>
<dbReference type="GO" id="GO:0016020">
    <property type="term" value="C:membrane"/>
    <property type="evidence" value="ECO:0007669"/>
    <property type="project" value="UniProtKB-SubCell"/>
</dbReference>
<feature type="compositionally biased region" description="Basic and acidic residues" evidence="5">
    <location>
        <begin position="125"/>
        <end position="139"/>
    </location>
</feature>
<gene>
    <name evidence="7" type="ORF">PBRASI_LOCUS7769</name>
</gene>